<feature type="compositionally biased region" description="Basic and acidic residues" evidence="1">
    <location>
        <begin position="98"/>
        <end position="107"/>
    </location>
</feature>
<evidence type="ECO:0000313" key="3">
    <source>
        <dbReference type="Proteomes" id="UP000324832"/>
    </source>
</evidence>
<gene>
    <name evidence="2" type="ORF">LSINAPIS_LOCUS4456</name>
</gene>
<name>A0A5E4Q2Y4_9NEOP</name>
<dbReference type="EMBL" id="FZQP02001138">
    <property type="protein sequence ID" value="VVC91900.1"/>
    <property type="molecule type" value="Genomic_DNA"/>
</dbReference>
<reference evidence="2 3" key="1">
    <citation type="submission" date="2017-07" db="EMBL/GenBank/DDBJ databases">
        <authorList>
            <person name="Talla V."/>
            <person name="Backstrom N."/>
        </authorList>
    </citation>
    <scope>NUCLEOTIDE SEQUENCE [LARGE SCALE GENOMIC DNA]</scope>
</reference>
<dbReference type="AlphaFoldDB" id="A0A5E4Q2Y4"/>
<sequence>MFVFRFSIIEEFNKLYGVKLNSGWLQKLIRNLCALIRDGIPMHFITSYPIVCPYEPSIPDEPKKPTTDKTTAMPKKRKTTTTEPPDIYSSEESEETSEEHVTYEEDY</sequence>
<evidence type="ECO:0000256" key="1">
    <source>
        <dbReference type="SAM" id="MobiDB-lite"/>
    </source>
</evidence>
<organism evidence="2 3">
    <name type="scientific">Leptidea sinapis</name>
    <dbReference type="NCBI Taxonomy" id="189913"/>
    <lineage>
        <taxon>Eukaryota</taxon>
        <taxon>Metazoa</taxon>
        <taxon>Ecdysozoa</taxon>
        <taxon>Arthropoda</taxon>
        <taxon>Hexapoda</taxon>
        <taxon>Insecta</taxon>
        <taxon>Pterygota</taxon>
        <taxon>Neoptera</taxon>
        <taxon>Endopterygota</taxon>
        <taxon>Lepidoptera</taxon>
        <taxon>Glossata</taxon>
        <taxon>Ditrysia</taxon>
        <taxon>Papilionoidea</taxon>
        <taxon>Pieridae</taxon>
        <taxon>Dismorphiinae</taxon>
        <taxon>Leptidea</taxon>
    </lineage>
</organism>
<keyword evidence="3" id="KW-1185">Reference proteome</keyword>
<feature type="region of interest" description="Disordered" evidence="1">
    <location>
        <begin position="56"/>
        <end position="107"/>
    </location>
</feature>
<accession>A0A5E4Q2Y4</accession>
<dbReference type="Proteomes" id="UP000324832">
    <property type="component" value="Unassembled WGS sequence"/>
</dbReference>
<proteinExistence type="predicted"/>
<protein>
    <submittedName>
        <fullName evidence="2">Uncharacterized protein</fullName>
    </submittedName>
</protein>
<evidence type="ECO:0000313" key="2">
    <source>
        <dbReference type="EMBL" id="VVC91900.1"/>
    </source>
</evidence>